<feature type="transmembrane region" description="Helical" evidence="1">
    <location>
        <begin position="157"/>
        <end position="173"/>
    </location>
</feature>
<keyword evidence="1" id="KW-0472">Membrane</keyword>
<dbReference type="AlphaFoldDB" id="A0A974Y5G2"/>
<feature type="transmembrane region" description="Helical" evidence="1">
    <location>
        <begin position="239"/>
        <end position="262"/>
    </location>
</feature>
<feature type="transmembrane region" description="Helical" evidence="1">
    <location>
        <begin position="12"/>
        <end position="33"/>
    </location>
</feature>
<feature type="transmembrane region" description="Helical" evidence="1">
    <location>
        <begin position="298"/>
        <end position="317"/>
    </location>
</feature>
<organism evidence="2 3">
    <name type="scientific">Azospira restricta</name>
    <dbReference type="NCBI Taxonomy" id="404405"/>
    <lineage>
        <taxon>Bacteria</taxon>
        <taxon>Pseudomonadati</taxon>
        <taxon>Pseudomonadota</taxon>
        <taxon>Betaproteobacteria</taxon>
        <taxon>Rhodocyclales</taxon>
        <taxon>Rhodocyclaceae</taxon>
        <taxon>Azospira</taxon>
    </lineage>
</organism>
<evidence type="ECO:0008006" key="4">
    <source>
        <dbReference type="Google" id="ProtNLM"/>
    </source>
</evidence>
<dbReference type="EMBL" id="CP064781">
    <property type="protein sequence ID" value="QRJ65315.1"/>
    <property type="molecule type" value="Genomic_DNA"/>
</dbReference>
<accession>A0A974Y5G2</accession>
<dbReference type="RefSeq" id="WP_203388842.1">
    <property type="nucleotide sequence ID" value="NZ_CP064781.1"/>
</dbReference>
<protein>
    <recommendedName>
        <fullName evidence="4">Cytochrome C</fullName>
    </recommendedName>
</protein>
<dbReference type="Proteomes" id="UP000663444">
    <property type="component" value="Chromosome"/>
</dbReference>
<keyword evidence="1" id="KW-0812">Transmembrane</keyword>
<gene>
    <name evidence="2" type="ORF">IWH25_08320</name>
</gene>
<evidence type="ECO:0000256" key="1">
    <source>
        <dbReference type="SAM" id="Phobius"/>
    </source>
</evidence>
<proteinExistence type="predicted"/>
<sequence length="328" mass="36283">MSAAPNKQNLIVAALSLFALAMIVAAYFSPIWWVSLTAPNYPQDAFPDGIRIHFHFDGVYNGCKAAAKGSRMATEIIEKDIDHTTERYNPITDAKQDVNKGAQGLDCVHEMNTINHYVGMFPIATGAPVEKPLAKFFFAFFAVMLLAFAIPKKKPRLALLAAGFTAVAAWMLVNQYGMGALDKHVADYVKETGTFFKEPEKIAVWGDNVRNITHLVIAGLIVAMLVVVAGVAKLRQFTLLLALVPAMLPVFFVVTYAGWLWFFGHNLHPWGAFTVKPFMPTVFGEGKVAQFSTFSYPYWGYGLLVLAMLALLFAVLIRRKQIREGAVE</sequence>
<reference evidence="2" key="1">
    <citation type="submission" date="2020-11" db="EMBL/GenBank/DDBJ databases">
        <title>Azospira restricta DSM 18626 genome sequence.</title>
        <authorList>
            <person name="Moe W.M."/>
        </authorList>
    </citation>
    <scope>NUCLEOTIDE SEQUENCE</scope>
    <source>
        <strain evidence="2">DSM 18626</strain>
    </source>
</reference>
<dbReference type="KEGG" id="ares:IWH25_08320"/>
<evidence type="ECO:0000313" key="2">
    <source>
        <dbReference type="EMBL" id="QRJ65315.1"/>
    </source>
</evidence>
<keyword evidence="3" id="KW-1185">Reference proteome</keyword>
<feature type="transmembrane region" description="Helical" evidence="1">
    <location>
        <begin position="212"/>
        <end position="232"/>
    </location>
</feature>
<keyword evidence="1" id="KW-1133">Transmembrane helix</keyword>
<evidence type="ECO:0000313" key="3">
    <source>
        <dbReference type="Proteomes" id="UP000663444"/>
    </source>
</evidence>
<name>A0A974Y5G2_9RHOO</name>
<feature type="transmembrane region" description="Helical" evidence="1">
    <location>
        <begin position="133"/>
        <end position="150"/>
    </location>
</feature>